<dbReference type="Gene3D" id="3.30.160.60">
    <property type="entry name" value="Classic Zinc Finger"/>
    <property type="match status" value="1"/>
</dbReference>
<evidence type="ECO:0000256" key="5">
    <source>
        <dbReference type="ARBA" id="ARBA00023242"/>
    </source>
</evidence>
<dbReference type="InterPro" id="IPR044246">
    <property type="entry name" value="ZFP3-like"/>
</dbReference>
<evidence type="ECO:0000256" key="6">
    <source>
        <dbReference type="PROSITE-ProRule" id="PRU00042"/>
    </source>
</evidence>
<keyword evidence="4" id="KW-0862">Zinc</keyword>
<dbReference type="InterPro" id="IPR013087">
    <property type="entry name" value="Znf_C2H2_type"/>
</dbReference>
<name>A0A6N2LEE5_SALVM</name>
<dbReference type="PANTHER" id="PTHR47287">
    <property type="entry name" value="C2H2 AND C2HC ZINC FINGERS SUPERFAMILY PROTEIN"/>
    <property type="match status" value="1"/>
</dbReference>
<evidence type="ECO:0000256" key="3">
    <source>
        <dbReference type="ARBA" id="ARBA00022771"/>
    </source>
</evidence>
<protein>
    <recommendedName>
        <fullName evidence="8">C2H2-type domain-containing protein</fullName>
    </recommendedName>
</protein>
<evidence type="ECO:0000256" key="4">
    <source>
        <dbReference type="ARBA" id="ARBA00022833"/>
    </source>
</evidence>
<dbReference type="SUPFAM" id="SSF57667">
    <property type="entry name" value="beta-beta-alpha zinc fingers"/>
    <property type="match status" value="1"/>
</dbReference>
<keyword evidence="3 6" id="KW-0863">Zinc-finger</keyword>
<dbReference type="AlphaFoldDB" id="A0A6N2LEE5"/>
<dbReference type="PANTHER" id="PTHR47287:SF18">
    <property type="entry name" value="TRANSCRIPTION FACTOR C2H2 FAMILY"/>
    <property type="match status" value="1"/>
</dbReference>
<evidence type="ECO:0000259" key="8">
    <source>
        <dbReference type="PROSITE" id="PS50157"/>
    </source>
</evidence>
<feature type="compositionally biased region" description="Polar residues" evidence="7">
    <location>
        <begin position="12"/>
        <end position="41"/>
    </location>
</feature>
<organism evidence="9">
    <name type="scientific">Salix viminalis</name>
    <name type="common">Common osier</name>
    <name type="synonym">Basket willow</name>
    <dbReference type="NCBI Taxonomy" id="40686"/>
    <lineage>
        <taxon>Eukaryota</taxon>
        <taxon>Viridiplantae</taxon>
        <taxon>Streptophyta</taxon>
        <taxon>Embryophyta</taxon>
        <taxon>Tracheophyta</taxon>
        <taxon>Spermatophyta</taxon>
        <taxon>Magnoliopsida</taxon>
        <taxon>eudicotyledons</taxon>
        <taxon>Gunneridae</taxon>
        <taxon>Pentapetalae</taxon>
        <taxon>rosids</taxon>
        <taxon>fabids</taxon>
        <taxon>Malpighiales</taxon>
        <taxon>Salicaceae</taxon>
        <taxon>Saliceae</taxon>
        <taxon>Salix</taxon>
    </lineage>
</organism>
<feature type="region of interest" description="Disordered" evidence="7">
    <location>
        <begin position="9"/>
        <end position="41"/>
    </location>
</feature>
<accession>A0A6N2LEE5</accession>
<sequence>MKPIIDLEVEATSENVSEASSQVASNLSNQENSAGPSNDSLTNSSYLTNAIAAAHSGSEMVSLDLTLRFNSDESGGRDSVGLSLSSTSESSNEPASRTTAEAVPRVFSCNYCQRKFFSSQALGGHQNAHKRERTLAKRAIRMGIFSERYASLASLPLHGSSFRSLGIEAHSSVHQNFAPPVRSLEISSGARFDHGYAGLPVFMEDDEAELLWPGSFRQAAVADGAHPSFVVAGSSNMSFSGAAPPVDLDDSAPDLTLKL</sequence>
<gene>
    <name evidence="9" type="ORF">SVIM_LOCUS219191</name>
</gene>
<comment type="subcellular location">
    <subcellularLocation>
        <location evidence="1">Nucleus</location>
    </subcellularLocation>
</comment>
<feature type="compositionally biased region" description="Low complexity" evidence="7">
    <location>
        <begin position="79"/>
        <end position="96"/>
    </location>
</feature>
<evidence type="ECO:0000313" key="9">
    <source>
        <dbReference type="EMBL" id="VFU39447.1"/>
    </source>
</evidence>
<dbReference type="InterPro" id="IPR036236">
    <property type="entry name" value="Znf_C2H2_sf"/>
</dbReference>
<evidence type="ECO:0000256" key="1">
    <source>
        <dbReference type="ARBA" id="ARBA00004123"/>
    </source>
</evidence>
<dbReference type="GO" id="GO:0008270">
    <property type="term" value="F:zinc ion binding"/>
    <property type="evidence" value="ECO:0007669"/>
    <property type="project" value="UniProtKB-KW"/>
</dbReference>
<dbReference type="EMBL" id="CAADRP010001530">
    <property type="protein sequence ID" value="VFU39447.1"/>
    <property type="molecule type" value="Genomic_DNA"/>
</dbReference>
<reference evidence="9" key="1">
    <citation type="submission" date="2019-03" db="EMBL/GenBank/DDBJ databases">
        <authorList>
            <person name="Mank J."/>
            <person name="Almeida P."/>
        </authorList>
    </citation>
    <scope>NUCLEOTIDE SEQUENCE</scope>
    <source>
        <strain evidence="9">78183</strain>
    </source>
</reference>
<evidence type="ECO:0000256" key="2">
    <source>
        <dbReference type="ARBA" id="ARBA00022723"/>
    </source>
</evidence>
<dbReference type="PROSITE" id="PS50157">
    <property type="entry name" value="ZINC_FINGER_C2H2_2"/>
    <property type="match status" value="1"/>
</dbReference>
<keyword evidence="5" id="KW-0539">Nucleus</keyword>
<keyword evidence="2" id="KW-0479">Metal-binding</keyword>
<feature type="region of interest" description="Disordered" evidence="7">
    <location>
        <begin position="73"/>
        <end position="99"/>
    </location>
</feature>
<dbReference type="PROSITE" id="PS00028">
    <property type="entry name" value="ZINC_FINGER_C2H2_1"/>
    <property type="match status" value="1"/>
</dbReference>
<proteinExistence type="predicted"/>
<dbReference type="GO" id="GO:0009788">
    <property type="term" value="P:negative regulation of abscisic acid-activated signaling pathway"/>
    <property type="evidence" value="ECO:0007669"/>
    <property type="project" value="InterPro"/>
</dbReference>
<evidence type="ECO:0000256" key="7">
    <source>
        <dbReference type="SAM" id="MobiDB-lite"/>
    </source>
</evidence>
<dbReference type="FunFam" id="3.30.160.60:FF:001366">
    <property type="entry name" value="Zinc finger protein 2"/>
    <property type="match status" value="1"/>
</dbReference>
<feature type="domain" description="C2H2-type" evidence="8">
    <location>
        <begin position="107"/>
        <end position="134"/>
    </location>
</feature>
<dbReference type="GO" id="GO:0005634">
    <property type="term" value="C:nucleus"/>
    <property type="evidence" value="ECO:0007669"/>
    <property type="project" value="UniProtKB-SubCell"/>
</dbReference>